<dbReference type="GO" id="GO:0006364">
    <property type="term" value="P:rRNA processing"/>
    <property type="evidence" value="ECO:0007669"/>
    <property type="project" value="InterPro"/>
</dbReference>
<dbReference type="Gene3D" id="2.130.10.10">
    <property type="entry name" value="YVTN repeat-like/Quinoprotein amine dehydrogenase"/>
    <property type="match status" value="2"/>
</dbReference>
<dbReference type="InterPro" id="IPR059157">
    <property type="entry name" value="WDR36-Utp21_N"/>
</dbReference>
<dbReference type="SMART" id="SM00320">
    <property type="entry name" value="WD40"/>
    <property type="match status" value="10"/>
</dbReference>
<keyword evidence="6" id="KW-1185">Reference proteome</keyword>
<organism evidence="5 6">
    <name type="scientific">Bodo saltans</name>
    <name type="common">Flagellated protozoan</name>
    <dbReference type="NCBI Taxonomy" id="75058"/>
    <lineage>
        <taxon>Eukaryota</taxon>
        <taxon>Discoba</taxon>
        <taxon>Euglenozoa</taxon>
        <taxon>Kinetoplastea</taxon>
        <taxon>Metakinetoplastina</taxon>
        <taxon>Eubodonida</taxon>
        <taxon>Bodonidae</taxon>
        <taxon>Bodo</taxon>
    </lineage>
</organism>
<dbReference type="GO" id="GO:0034388">
    <property type="term" value="C:Pwp2p-containing subcomplex of 90S preribosome"/>
    <property type="evidence" value="ECO:0007669"/>
    <property type="project" value="TreeGrafter"/>
</dbReference>
<evidence type="ECO:0000313" key="5">
    <source>
        <dbReference type="EMBL" id="CUE64850.1"/>
    </source>
</evidence>
<keyword evidence="1" id="KW-0853">WD repeat</keyword>
<dbReference type="Pfam" id="PF25168">
    <property type="entry name" value="Beta-prop_WDR36-Utp21_2nd"/>
    <property type="match status" value="1"/>
</dbReference>
<dbReference type="EMBL" id="CYKH01000046">
    <property type="protein sequence ID" value="CUE64850.1"/>
    <property type="molecule type" value="Genomic_DNA"/>
</dbReference>
<feature type="non-terminal residue" evidence="5">
    <location>
        <position position="913"/>
    </location>
</feature>
<feature type="repeat" description="WD" evidence="1">
    <location>
        <begin position="488"/>
        <end position="529"/>
    </location>
</feature>
<proteinExistence type="predicted"/>
<sequence length="913" mass="99930">MITDALTPFRAIGNVCGDVPVSYTLMYGEPVLMIATGRTFLLYRGKELSLLRGGPSFESEVASVAQTGRFRFVAEGPRVHAFSHHKRLWTLPHSPELSTTPAKLLLARDDVVFSYGSDHRIVVRHIRSGDVLSAFPIDASETVTCMELLEGYNNKLLVATSAGNLQLFNFRTGELLVKTTPPGPVSTSSSSSKVLCIASSNYKNIVAVGMSCGALTVFNIATMDEICTLRHENVAVTSLVFRTDKDGFIVSGTSAGEIAVWDLENRCLDGVLTRSKQVASRLEAFETPHTEAVHSLLAFPKGAMIVSASGDNAIMQFRFDTVDGLGLLVRERRGHMGECTAVKFYNSDLLVTAGSDQALRTTHVFSDRASWELSQGKLGRRGRDRMVGREQLKLSPATVLDTSTSRNYQWGSLVSLHDSSALTCSWRMDTRALDTKLSGITTGMHVARCVRMSGCGNFAVVGYSSGNVSLLNLQNKSIRQLFRTPEEKIAHEKSVEAVEVAGGNTVIVSGGLDGKLMLWSLQTTKHLETFDIRRPVRHSCLHEPSNLFICAQDQSICVYPCAARVEGGEVPTSSSSTRLEPVRIFSGHNAAITALALTPDSLKHIVSASADSVIMISDLAAGVCVGLYRTASPVTSLSFHPDALFLATTHLGERGSFLWTNNLRYGFVPDVVENPLAKDVANLPLLHYPNLPLLHYPVARDERPDEEPSTDGKKDTSGSGATAGSNIVDLFDATTDVALLRKKADFEEKKLLNEIQCLGVQRSGLSRNVWYNVTVIDQLKEKNQPLLPPKKRDVPFFLPTTSELRPTFIVQQQQNNKSAASGDSAASRFLKTIGSFTAVQQLILKDQHDDAMDLFKNGMSAQDIDLELRTLVDFSDEAEYIDEEKEQIRMCLLKLLQFLEHHVASGKNADLTQ</sequence>
<dbReference type="Proteomes" id="UP000051952">
    <property type="component" value="Unassembled WGS sequence"/>
</dbReference>
<reference evidence="6" key="1">
    <citation type="submission" date="2015-09" db="EMBL/GenBank/DDBJ databases">
        <authorList>
            <consortium name="Pathogen Informatics"/>
        </authorList>
    </citation>
    <scope>NUCLEOTIDE SEQUENCE [LARGE SCALE GENOMIC DNA]</scope>
    <source>
        <strain evidence="6">Lake Konstanz</strain>
    </source>
</reference>
<protein>
    <submittedName>
        <fullName evidence="5">WD40 repeat-containing protein, putative</fullName>
    </submittedName>
</protein>
<dbReference type="PROSITE" id="PS50294">
    <property type="entry name" value="WD_REPEATS_REGION"/>
    <property type="match status" value="1"/>
</dbReference>
<name>A0A0S4IK94_BODSA</name>
<dbReference type="OrthoDB" id="10250769at2759"/>
<evidence type="ECO:0000256" key="2">
    <source>
        <dbReference type="SAM" id="MobiDB-lite"/>
    </source>
</evidence>
<dbReference type="PROSITE" id="PS50082">
    <property type="entry name" value="WD_REPEATS_2"/>
    <property type="match status" value="2"/>
</dbReference>
<dbReference type="PANTHER" id="PTHR22840">
    <property type="entry name" value="WD REPEAT-CONTAINING PROTEIN 36"/>
    <property type="match status" value="1"/>
</dbReference>
<dbReference type="Pfam" id="PF04192">
    <property type="entry name" value="Utp21"/>
    <property type="match status" value="1"/>
</dbReference>
<dbReference type="InterPro" id="IPR007319">
    <property type="entry name" value="WDR36/Utp21_C"/>
</dbReference>
<evidence type="ECO:0000259" key="3">
    <source>
        <dbReference type="Pfam" id="PF04192"/>
    </source>
</evidence>
<feature type="domain" description="WDR36/Utp21 C-terminal" evidence="3">
    <location>
        <begin position="763"/>
        <end position="913"/>
    </location>
</feature>
<gene>
    <name evidence="5" type="ORF">BSAL_50670</name>
</gene>
<dbReference type="InterPro" id="IPR001680">
    <property type="entry name" value="WD40_rpt"/>
</dbReference>
<feature type="domain" description="WDR36/Utp21 N-terminal" evidence="4">
    <location>
        <begin position="33"/>
        <end position="320"/>
    </location>
</feature>
<evidence type="ECO:0000256" key="1">
    <source>
        <dbReference type="PROSITE-ProRule" id="PRU00221"/>
    </source>
</evidence>
<dbReference type="SUPFAM" id="SSF50998">
    <property type="entry name" value="Quinoprotein alcohol dehydrogenase-like"/>
    <property type="match status" value="1"/>
</dbReference>
<dbReference type="VEuPathDB" id="TriTrypDB:BSAL_50670"/>
<dbReference type="PANTHER" id="PTHR22840:SF12">
    <property type="entry name" value="WD REPEAT-CONTAINING PROTEIN 36"/>
    <property type="match status" value="1"/>
</dbReference>
<dbReference type="OMA" id="CIYAWRA"/>
<dbReference type="InterPro" id="IPR011047">
    <property type="entry name" value="Quinoprotein_ADH-like_sf"/>
</dbReference>
<dbReference type="GO" id="GO:0032040">
    <property type="term" value="C:small-subunit processome"/>
    <property type="evidence" value="ECO:0007669"/>
    <property type="project" value="InterPro"/>
</dbReference>
<evidence type="ECO:0000313" key="6">
    <source>
        <dbReference type="Proteomes" id="UP000051952"/>
    </source>
</evidence>
<evidence type="ECO:0000259" key="4">
    <source>
        <dbReference type="Pfam" id="PF25171"/>
    </source>
</evidence>
<dbReference type="InterPro" id="IPR015943">
    <property type="entry name" value="WD40/YVTN_repeat-like_dom_sf"/>
</dbReference>
<feature type="region of interest" description="Disordered" evidence="2">
    <location>
        <begin position="701"/>
        <end position="721"/>
    </location>
</feature>
<dbReference type="Pfam" id="PF25171">
    <property type="entry name" value="Beta-prop_WDR36-Utp21_1st"/>
    <property type="match status" value="1"/>
</dbReference>
<dbReference type="AlphaFoldDB" id="A0A0S4IK94"/>
<feature type="repeat" description="WD" evidence="1">
    <location>
        <begin position="585"/>
        <end position="619"/>
    </location>
</feature>
<accession>A0A0S4IK94</accession>